<dbReference type="Proteomes" id="UP000054858">
    <property type="component" value="Unassembled WGS sequence"/>
</dbReference>
<keyword evidence="2" id="KW-1133">Transmembrane helix</keyword>
<gene>
    <name evidence="4" type="ORF">Loak_0120</name>
</gene>
<keyword evidence="1 2" id="KW-0472">Membrane</keyword>
<dbReference type="PROSITE" id="PS51123">
    <property type="entry name" value="OMPA_2"/>
    <property type="match status" value="1"/>
</dbReference>
<dbReference type="RefSeq" id="WP_025386380.1">
    <property type="nucleotide sequence ID" value="NZ_LCUA01000010.1"/>
</dbReference>
<dbReference type="Gene3D" id="3.30.1330.60">
    <property type="entry name" value="OmpA-like domain"/>
    <property type="match status" value="1"/>
</dbReference>
<feature type="domain" description="OmpA-like" evidence="3">
    <location>
        <begin position="101"/>
        <end position="218"/>
    </location>
</feature>
<dbReference type="PANTHER" id="PTHR30329">
    <property type="entry name" value="STATOR ELEMENT OF FLAGELLAR MOTOR COMPLEX"/>
    <property type="match status" value="1"/>
</dbReference>
<evidence type="ECO:0000259" key="3">
    <source>
        <dbReference type="PROSITE" id="PS51123"/>
    </source>
</evidence>
<dbReference type="InterPro" id="IPR036737">
    <property type="entry name" value="OmpA-like_sf"/>
</dbReference>
<dbReference type="PATRIC" id="fig|29423.5.peg.128"/>
<dbReference type="Pfam" id="PF00691">
    <property type="entry name" value="OmpA"/>
    <property type="match status" value="1"/>
</dbReference>
<evidence type="ECO:0000313" key="5">
    <source>
        <dbReference type="Proteomes" id="UP000054858"/>
    </source>
</evidence>
<dbReference type="InterPro" id="IPR006665">
    <property type="entry name" value="OmpA-like"/>
</dbReference>
<dbReference type="GO" id="GO:0016020">
    <property type="term" value="C:membrane"/>
    <property type="evidence" value="ECO:0007669"/>
    <property type="project" value="UniProtKB-UniRule"/>
</dbReference>
<protein>
    <submittedName>
        <fullName evidence="4">Outer membrane protein, OmpA family protein</fullName>
    </submittedName>
</protein>
<organism evidence="4 5">
    <name type="scientific">Legionella oakridgensis</name>
    <dbReference type="NCBI Taxonomy" id="29423"/>
    <lineage>
        <taxon>Bacteria</taxon>
        <taxon>Pseudomonadati</taxon>
        <taxon>Pseudomonadota</taxon>
        <taxon>Gammaproteobacteria</taxon>
        <taxon>Legionellales</taxon>
        <taxon>Legionellaceae</taxon>
        <taxon>Legionella</taxon>
    </lineage>
</organism>
<evidence type="ECO:0000256" key="1">
    <source>
        <dbReference type="PROSITE-ProRule" id="PRU00473"/>
    </source>
</evidence>
<dbReference type="InterPro" id="IPR050330">
    <property type="entry name" value="Bact_OuterMem_StrucFunc"/>
</dbReference>
<dbReference type="EMBL" id="LNYP01000002">
    <property type="protein sequence ID" value="KTD44609.1"/>
    <property type="molecule type" value="Genomic_DNA"/>
</dbReference>
<proteinExistence type="predicted"/>
<evidence type="ECO:0000313" key="4">
    <source>
        <dbReference type="EMBL" id="KTD44609.1"/>
    </source>
</evidence>
<sequence>MSVGISTGRMAWVGLFALTLTSCFHPPYNNFQEDKRTLRYSTFGGGFGAMVGAIAGGVAGSVAAGAVVGGVSGSFIGYQKNLRPAIIKELQKQDIQYVQYGDTITLIVPTDNYYLFNSPVLNELSYPGLMNIVRLLKFYPCTPVYVAAFTDNVGSRRHKKMLSQAQAETMLTFLWAHNIDAHRLRAEGYSDKHPIGDNRWIHGSAYNRRIEIQWLNTPGQPSTPPMAYLGMTK</sequence>
<name>A0A0W0XJ00_9GAMM</name>
<dbReference type="CDD" id="cd07185">
    <property type="entry name" value="OmpA_C-like"/>
    <property type="match status" value="1"/>
</dbReference>
<feature type="transmembrane region" description="Helical" evidence="2">
    <location>
        <begin position="47"/>
        <end position="78"/>
    </location>
</feature>
<dbReference type="AlphaFoldDB" id="A0A0W0XJ00"/>
<dbReference type="NCBIfam" id="NF038224">
    <property type="entry name" value="OmpA_like_CmpA"/>
    <property type="match status" value="1"/>
</dbReference>
<evidence type="ECO:0000256" key="2">
    <source>
        <dbReference type="SAM" id="Phobius"/>
    </source>
</evidence>
<keyword evidence="2" id="KW-0812">Transmembrane</keyword>
<dbReference type="PANTHER" id="PTHR30329:SF21">
    <property type="entry name" value="LIPOPROTEIN YIAD-RELATED"/>
    <property type="match status" value="1"/>
</dbReference>
<accession>A0A0W0XJ00</accession>
<comment type="caution">
    <text evidence="4">The sequence shown here is derived from an EMBL/GenBank/DDBJ whole genome shotgun (WGS) entry which is preliminary data.</text>
</comment>
<reference evidence="4 5" key="1">
    <citation type="submission" date="2015-11" db="EMBL/GenBank/DDBJ databases">
        <title>Genomic analysis of 38 Legionella species identifies large and diverse effector repertoires.</title>
        <authorList>
            <person name="Burstein D."/>
            <person name="Amaro F."/>
            <person name="Zusman T."/>
            <person name="Lifshitz Z."/>
            <person name="Cohen O."/>
            <person name="Gilbert J.A."/>
            <person name="Pupko T."/>
            <person name="Shuman H.A."/>
            <person name="Segal G."/>
        </authorList>
    </citation>
    <scope>NUCLEOTIDE SEQUENCE [LARGE SCALE GENOMIC DNA]</scope>
    <source>
        <strain evidence="4 5">Oak Ridge-10</strain>
    </source>
</reference>
<dbReference type="SUPFAM" id="SSF103088">
    <property type="entry name" value="OmpA-like"/>
    <property type="match status" value="1"/>
</dbReference>